<gene>
    <name evidence="1" type="ORF">RD792_015927</name>
</gene>
<protein>
    <submittedName>
        <fullName evidence="1">Uncharacterized protein</fullName>
    </submittedName>
</protein>
<sequence length="118" mass="13334">MAIWGFVRTVISAENGVQAYTRLILDHQNPYPRTLKDALIVSANTKTLSFGSMPTSERATSVDPLLMDLNEKKQSFRRNVVSLAAELKDMRGRLASKEQSFAKETQTRQAWFLKLSSK</sequence>
<keyword evidence="2" id="KW-1185">Reference proteome</keyword>
<evidence type="ECO:0000313" key="2">
    <source>
        <dbReference type="Proteomes" id="UP001291926"/>
    </source>
</evidence>
<reference evidence="1 2" key="1">
    <citation type="journal article" date="2023" name="bioRxiv">
        <title>Genome report: Whole genome sequence and annotation of Penstemon davidsonii.</title>
        <authorList>
            <person name="Ostevik K.L."/>
            <person name="Alabady M."/>
            <person name="Zhang M."/>
            <person name="Rausher M.D."/>
        </authorList>
    </citation>
    <scope>NUCLEOTIDE SEQUENCE [LARGE SCALE GENOMIC DNA]</scope>
    <source>
        <strain evidence="1">DNT005</strain>
        <tissue evidence="1">Whole leaf</tissue>
    </source>
</reference>
<comment type="caution">
    <text evidence="1">The sequence shown here is derived from an EMBL/GenBank/DDBJ whole genome shotgun (WGS) entry which is preliminary data.</text>
</comment>
<dbReference type="PANTHER" id="PTHR48145">
    <property type="entry name" value="NUCLEAR ENVELOPE-ASSOCIATED PROTEIN 1"/>
    <property type="match status" value="1"/>
</dbReference>
<name>A0ABR0CIH4_9LAMI</name>
<accession>A0ABR0CIH4</accession>
<evidence type="ECO:0000313" key="1">
    <source>
        <dbReference type="EMBL" id="KAK4476767.1"/>
    </source>
</evidence>
<dbReference type="PANTHER" id="PTHR48145:SF5">
    <property type="entry name" value="NUCLEAR ENVELOPE-ASSOCIATED PROTEIN 2"/>
    <property type="match status" value="1"/>
</dbReference>
<dbReference type="EMBL" id="JAYDYQ010002688">
    <property type="protein sequence ID" value="KAK4476767.1"/>
    <property type="molecule type" value="Genomic_DNA"/>
</dbReference>
<dbReference type="InterPro" id="IPR049932">
    <property type="entry name" value="NEAP1-4"/>
</dbReference>
<proteinExistence type="predicted"/>
<organism evidence="1 2">
    <name type="scientific">Penstemon davidsonii</name>
    <dbReference type="NCBI Taxonomy" id="160366"/>
    <lineage>
        <taxon>Eukaryota</taxon>
        <taxon>Viridiplantae</taxon>
        <taxon>Streptophyta</taxon>
        <taxon>Embryophyta</taxon>
        <taxon>Tracheophyta</taxon>
        <taxon>Spermatophyta</taxon>
        <taxon>Magnoliopsida</taxon>
        <taxon>eudicotyledons</taxon>
        <taxon>Gunneridae</taxon>
        <taxon>Pentapetalae</taxon>
        <taxon>asterids</taxon>
        <taxon>lamiids</taxon>
        <taxon>Lamiales</taxon>
        <taxon>Plantaginaceae</taxon>
        <taxon>Cheloneae</taxon>
        <taxon>Penstemon</taxon>
    </lineage>
</organism>
<dbReference type="Proteomes" id="UP001291926">
    <property type="component" value="Unassembled WGS sequence"/>
</dbReference>